<dbReference type="EMBL" id="BMUE01000001">
    <property type="protein sequence ID" value="GGW30772.1"/>
    <property type="molecule type" value="Genomic_DNA"/>
</dbReference>
<organism evidence="2 3">
    <name type="scientific">Streptomyces lucensis JCM 4490</name>
    <dbReference type="NCBI Taxonomy" id="1306176"/>
    <lineage>
        <taxon>Bacteria</taxon>
        <taxon>Bacillati</taxon>
        <taxon>Actinomycetota</taxon>
        <taxon>Actinomycetes</taxon>
        <taxon>Kitasatosporales</taxon>
        <taxon>Streptomycetaceae</taxon>
        <taxon>Streptomyces</taxon>
    </lineage>
</organism>
<feature type="transmembrane region" description="Helical" evidence="1">
    <location>
        <begin position="12"/>
        <end position="31"/>
    </location>
</feature>
<reference evidence="2" key="1">
    <citation type="journal article" date="2014" name="Int. J. Syst. Evol. Microbiol.">
        <title>Complete genome sequence of Corynebacterium casei LMG S-19264T (=DSM 44701T), isolated from a smear-ripened cheese.</title>
        <authorList>
            <consortium name="US DOE Joint Genome Institute (JGI-PGF)"/>
            <person name="Walter F."/>
            <person name="Albersmeier A."/>
            <person name="Kalinowski J."/>
            <person name="Ruckert C."/>
        </authorList>
    </citation>
    <scope>NUCLEOTIDE SEQUENCE</scope>
    <source>
        <strain evidence="2">JCM 4490</strain>
    </source>
</reference>
<gene>
    <name evidence="2" type="ORF">GCM10010503_02980</name>
</gene>
<feature type="transmembrane region" description="Helical" evidence="1">
    <location>
        <begin position="189"/>
        <end position="209"/>
    </location>
</feature>
<dbReference type="AlphaFoldDB" id="A0A918ITD2"/>
<protein>
    <submittedName>
        <fullName evidence="2">Uncharacterized protein</fullName>
    </submittedName>
</protein>
<keyword evidence="3" id="KW-1185">Reference proteome</keyword>
<keyword evidence="1" id="KW-1133">Transmembrane helix</keyword>
<evidence type="ECO:0000313" key="2">
    <source>
        <dbReference type="EMBL" id="GGW30772.1"/>
    </source>
</evidence>
<comment type="caution">
    <text evidence="2">The sequence shown here is derived from an EMBL/GenBank/DDBJ whole genome shotgun (WGS) entry which is preliminary data.</text>
</comment>
<accession>A0A918ITD2</accession>
<dbReference type="Proteomes" id="UP000620224">
    <property type="component" value="Unassembled WGS sequence"/>
</dbReference>
<evidence type="ECO:0000313" key="3">
    <source>
        <dbReference type="Proteomes" id="UP000620224"/>
    </source>
</evidence>
<sequence>MAASLLESATFWTVFVGAVTTLVGAVVGAWLSHRYSNPKQQLEFQWRKNTALLEAASGASALAVSHSGSALTEPRIIDFFIRNAGKKDITADSFHGGASIEVKLDSKIIEVKGVDNAPDTSAAPSWSISPSQDRLLIAPSLLVGRQEVSFSVIVDGPGDESKFRFIAPLSGVSPRNVPTTDPNRKGVRLPAAAVFVLAVSMMSTLIVFGNTMTDNAKQREQNDELQRSGHTLGLCMVRAQQKHENTLPTSCFAAADSFGIWSLKR</sequence>
<name>A0A918ITD2_9ACTN</name>
<reference evidence="2" key="2">
    <citation type="submission" date="2020-09" db="EMBL/GenBank/DDBJ databases">
        <authorList>
            <person name="Sun Q."/>
            <person name="Ohkuma M."/>
        </authorList>
    </citation>
    <scope>NUCLEOTIDE SEQUENCE</scope>
    <source>
        <strain evidence="2">JCM 4490</strain>
    </source>
</reference>
<evidence type="ECO:0000256" key="1">
    <source>
        <dbReference type="SAM" id="Phobius"/>
    </source>
</evidence>
<keyword evidence="1" id="KW-0812">Transmembrane</keyword>
<keyword evidence="1" id="KW-0472">Membrane</keyword>
<proteinExistence type="predicted"/>